<dbReference type="OrthoDB" id="345573at2"/>
<comment type="caution">
    <text evidence="2">The sequence shown here is derived from an EMBL/GenBank/DDBJ whole genome shotgun (WGS) entry which is preliminary data.</text>
</comment>
<proteinExistence type="predicted"/>
<keyword evidence="3" id="KW-1185">Reference proteome</keyword>
<dbReference type="AlphaFoldDB" id="A0A2S5TI36"/>
<dbReference type="GO" id="GO:0016787">
    <property type="term" value="F:hydrolase activity"/>
    <property type="evidence" value="ECO:0007669"/>
    <property type="project" value="UniProtKB-KW"/>
</dbReference>
<accession>A0A2S5TI36</accession>
<keyword evidence="2" id="KW-0378">Hydrolase</keyword>
<dbReference type="Proteomes" id="UP000238220">
    <property type="component" value="Unassembled WGS sequence"/>
</dbReference>
<evidence type="ECO:0000313" key="2">
    <source>
        <dbReference type="EMBL" id="PPE74631.1"/>
    </source>
</evidence>
<sequence>MKKALAAAIARPTLLATLGETRCIAELSRYLALSERRLVADAPRGDGRPILVIPGFLCSDLSTWALRRFLRKVGYRSFSWKQGVNWGPKPGVRTRLLHRVHELRDRCGEPVTIIGWSLGGFYARELACIRPDLIREIITLGSPLHGTPQSTAVWNAFLWLNRKHLPQLAWGDLQFPLPYEVPCLSIFSKGDGIVPWQFCVPRRGHCGDRLEVKGSHIGLVANSEVMRLLGQHLGRPAPGRPPRLAPRRRPRRLRGDGSPRAPGRARREQAAS</sequence>
<gene>
    <name evidence="2" type="ORF">C3942_07665</name>
</gene>
<organism evidence="2 3">
    <name type="scientific">Solimonas fluminis</name>
    <dbReference type="NCBI Taxonomy" id="2086571"/>
    <lineage>
        <taxon>Bacteria</taxon>
        <taxon>Pseudomonadati</taxon>
        <taxon>Pseudomonadota</taxon>
        <taxon>Gammaproteobacteria</taxon>
        <taxon>Nevskiales</taxon>
        <taxon>Nevskiaceae</taxon>
        <taxon>Solimonas</taxon>
    </lineage>
</organism>
<feature type="region of interest" description="Disordered" evidence="1">
    <location>
        <begin position="232"/>
        <end position="272"/>
    </location>
</feature>
<dbReference type="Gene3D" id="3.40.50.1820">
    <property type="entry name" value="alpha/beta hydrolase"/>
    <property type="match status" value="1"/>
</dbReference>
<protein>
    <submittedName>
        <fullName evidence="2">Alpha/beta hydrolase</fullName>
    </submittedName>
</protein>
<name>A0A2S5TI36_9GAMM</name>
<evidence type="ECO:0000313" key="3">
    <source>
        <dbReference type="Proteomes" id="UP000238220"/>
    </source>
</evidence>
<dbReference type="RefSeq" id="WP_104229788.1">
    <property type="nucleotide sequence ID" value="NZ_PSNW01000003.1"/>
</dbReference>
<dbReference type="SUPFAM" id="SSF53474">
    <property type="entry name" value="alpha/beta-Hydrolases"/>
    <property type="match status" value="1"/>
</dbReference>
<dbReference type="InterPro" id="IPR029058">
    <property type="entry name" value="AB_hydrolase_fold"/>
</dbReference>
<reference evidence="2 3" key="1">
    <citation type="submission" date="2018-02" db="EMBL/GenBank/DDBJ databases">
        <title>Genome sequencing of Solimonas sp. HR-BB.</title>
        <authorList>
            <person name="Lee Y."/>
            <person name="Jeon C.O."/>
        </authorList>
    </citation>
    <scope>NUCLEOTIDE SEQUENCE [LARGE SCALE GENOMIC DNA]</scope>
    <source>
        <strain evidence="2 3">HR-BB</strain>
    </source>
</reference>
<dbReference type="EMBL" id="PSNW01000003">
    <property type="protein sequence ID" value="PPE74631.1"/>
    <property type="molecule type" value="Genomic_DNA"/>
</dbReference>
<evidence type="ECO:0000256" key="1">
    <source>
        <dbReference type="SAM" id="MobiDB-lite"/>
    </source>
</evidence>